<dbReference type="PROSITE" id="PS50088">
    <property type="entry name" value="ANK_REPEAT"/>
    <property type="match status" value="1"/>
</dbReference>
<keyword evidence="1" id="KW-0040">ANK repeat</keyword>
<dbReference type="InterPro" id="IPR002110">
    <property type="entry name" value="Ankyrin_rpt"/>
</dbReference>
<evidence type="ECO:0000313" key="2">
    <source>
        <dbReference type="EMBL" id="VFQ94579.1"/>
    </source>
</evidence>
<evidence type="ECO:0000313" key="3">
    <source>
        <dbReference type="Proteomes" id="UP000595140"/>
    </source>
</evidence>
<dbReference type="EMBL" id="OOIL02005377">
    <property type="protein sequence ID" value="VFQ94579.1"/>
    <property type="molecule type" value="Genomic_DNA"/>
</dbReference>
<proteinExistence type="predicted"/>
<dbReference type="Proteomes" id="UP000595140">
    <property type="component" value="Unassembled WGS sequence"/>
</dbReference>
<feature type="repeat" description="ANK" evidence="1">
    <location>
        <begin position="98"/>
        <end position="130"/>
    </location>
</feature>
<dbReference type="AlphaFoldDB" id="A0A484N155"/>
<keyword evidence="3" id="KW-1185">Reference proteome</keyword>
<evidence type="ECO:0000256" key="1">
    <source>
        <dbReference type="PROSITE-ProRule" id="PRU00023"/>
    </source>
</evidence>
<protein>
    <submittedName>
        <fullName evidence="2">Uncharacterized protein</fullName>
    </submittedName>
</protein>
<name>A0A484N155_9ASTE</name>
<dbReference type="Gene3D" id="1.25.40.20">
    <property type="entry name" value="Ankyrin repeat-containing domain"/>
    <property type="match status" value="1"/>
</dbReference>
<accession>A0A484N155</accession>
<organism evidence="2 3">
    <name type="scientific">Cuscuta campestris</name>
    <dbReference type="NCBI Taxonomy" id="132261"/>
    <lineage>
        <taxon>Eukaryota</taxon>
        <taxon>Viridiplantae</taxon>
        <taxon>Streptophyta</taxon>
        <taxon>Embryophyta</taxon>
        <taxon>Tracheophyta</taxon>
        <taxon>Spermatophyta</taxon>
        <taxon>Magnoliopsida</taxon>
        <taxon>eudicotyledons</taxon>
        <taxon>Gunneridae</taxon>
        <taxon>Pentapetalae</taxon>
        <taxon>asterids</taxon>
        <taxon>lamiids</taxon>
        <taxon>Solanales</taxon>
        <taxon>Convolvulaceae</taxon>
        <taxon>Cuscuteae</taxon>
        <taxon>Cuscuta</taxon>
        <taxon>Cuscuta subgen. Grammica</taxon>
        <taxon>Cuscuta sect. Cleistogrammica</taxon>
    </lineage>
</organism>
<dbReference type="OrthoDB" id="673776at2759"/>
<reference evidence="2 3" key="1">
    <citation type="submission" date="2018-04" db="EMBL/GenBank/DDBJ databases">
        <authorList>
            <person name="Vogel A."/>
        </authorList>
    </citation>
    <scope>NUCLEOTIDE SEQUENCE [LARGE SCALE GENOMIC DNA]</scope>
</reference>
<dbReference type="InterPro" id="IPR036770">
    <property type="entry name" value="Ankyrin_rpt-contain_sf"/>
</dbReference>
<sequence>MERPIFRFASQKHTKDSAPKKNRPLVGSFFKFSDCQLALIADNKQKFLDSIKRWNGTLPGLLEDINCGIFVFDAAKCAKAVLEGQAKPVTCNQAFCFDGFLELHNAARHKSLKVMRLLLKHDKDGSKANARCLARLGSCEGMVLPLHIAIAIAANERVFADWDDKNGGIDAFKLICRLCAPNMRHKLEIVRLLAQKTKRVEREAYIYAMEGKVVELVILLMVASEKVLRTPLSLENNNNLCRTLSDNVLSLISEVVASLVLLQQNVSSDDDTTIEVQKCMEKKAKLEQIMVLLQIFETIGDKLAEYLQLEQTKPSFAEVTRQVGRIFEEGGIHSRPDVVEEDPRKKTYYWHGIICPHGIRGGDIVHNVIQSRPSLLKPVPYRLNGLTRSRSSSAISFSTAVGDVRPIKPMSHAISFATSFGDVHPMKPVTYERKCVPQVCGQKFGKLFWEMLSRAIKHV</sequence>
<gene>
    <name evidence="2" type="ORF">CCAM_LOCUS36355</name>
</gene>